<reference evidence="6" key="1">
    <citation type="submission" date="2022-06" db="EMBL/GenBank/DDBJ databases">
        <title>Uncovering the hologenomic basis of an extraordinary plant invasion.</title>
        <authorList>
            <person name="Bieker V.C."/>
            <person name="Martin M.D."/>
            <person name="Gilbert T."/>
            <person name="Hodgins K."/>
            <person name="Battlay P."/>
            <person name="Petersen B."/>
            <person name="Wilson J."/>
        </authorList>
    </citation>
    <scope>NUCLEOTIDE SEQUENCE</scope>
    <source>
        <strain evidence="6">AA19_3_7</strain>
        <tissue evidence="6">Leaf</tissue>
    </source>
</reference>
<dbReference type="AlphaFoldDB" id="A0AAD5BXZ7"/>
<sequence>TEIEEEEESLNGHQSHRHHHPPLNILYYLLFSFFLFFNHLTMKRLVLLLLLVTAASNAIELYNDEQGECNSEKHLTPRPHSVSILEFGAVGDGKTLNTVAFQNAIFYLKSFTDKGGAQLYVPSGKWLTGSFNLTSHLTLFLEKEAIILGSQDIDHWKVVDPLPSYGRGIDLPGQRYRSLITGENLNDVFVAIFLTVCSETFVGDNGTIDGQGSIWWDSFNSNTLNHSRPHIVEFINSKDIVISNITFLNPPAWTIHPAYCSNVRVQNITALSPAESPYTSGIVPDSSDSVCIENSNISSGYDAVSLKSGWDEYGITYGKPTTNVHIRGVRLQSFTGSGLSIGSEMSGGISQILVENLKLYDSMTGISFLTTKGRGGYIKDIFISDIDLKNIVLAIQLTGDSGSHPDDKYDPEALPIVKDISFKNMVGTNITKAGEFRGILESPFTSICLSNVSFALNPATSSSSSPWTCSNVSGFSENVSPVPCLELQTAPLNSSVCFSLSYPKSSHNLVAVQ</sequence>
<protein>
    <recommendedName>
        <fullName evidence="8">Polygalacturonase</fullName>
    </recommendedName>
</protein>
<comment type="caution">
    <text evidence="6">The sequence shown here is derived from an EMBL/GenBank/DDBJ whole genome shotgun (WGS) entry which is preliminary data.</text>
</comment>
<dbReference type="Pfam" id="PF00295">
    <property type="entry name" value="Glyco_hydro_28"/>
    <property type="match status" value="1"/>
</dbReference>
<evidence type="ECO:0000256" key="4">
    <source>
        <dbReference type="RuleBase" id="RU361169"/>
    </source>
</evidence>
<organism evidence="6 7">
    <name type="scientific">Ambrosia artemisiifolia</name>
    <name type="common">Common ragweed</name>
    <dbReference type="NCBI Taxonomy" id="4212"/>
    <lineage>
        <taxon>Eukaryota</taxon>
        <taxon>Viridiplantae</taxon>
        <taxon>Streptophyta</taxon>
        <taxon>Embryophyta</taxon>
        <taxon>Tracheophyta</taxon>
        <taxon>Spermatophyta</taxon>
        <taxon>Magnoliopsida</taxon>
        <taxon>eudicotyledons</taxon>
        <taxon>Gunneridae</taxon>
        <taxon>Pentapetalae</taxon>
        <taxon>asterids</taxon>
        <taxon>campanulids</taxon>
        <taxon>Asterales</taxon>
        <taxon>Asteraceae</taxon>
        <taxon>Asteroideae</taxon>
        <taxon>Heliantheae alliance</taxon>
        <taxon>Heliantheae</taxon>
        <taxon>Ambrosia</taxon>
    </lineage>
</organism>
<dbReference type="PANTHER" id="PTHR31339:SF5">
    <property type="entry name" value="HYDROLASE FAMILY 28 PROTEIN, PUTATIVE, EXPRESSED-RELATED"/>
    <property type="match status" value="1"/>
</dbReference>
<keyword evidence="5" id="KW-0812">Transmembrane</keyword>
<dbReference type="InterPro" id="IPR051801">
    <property type="entry name" value="GH28_Enzymes"/>
</dbReference>
<evidence type="ECO:0000256" key="2">
    <source>
        <dbReference type="ARBA" id="ARBA00022801"/>
    </source>
</evidence>
<evidence type="ECO:0000313" key="7">
    <source>
        <dbReference type="Proteomes" id="UP001206925"/>
    </source>
</evidence>
<keyword evidence="5" id="KW-0472">Membrane</keyword>
<dbReference type="GO" id="GO:0004650">
    <property type="term" value="F:polygalacturonase activity"/>
    <property type="evidence" value="ECO:0007669"/>
    <property type="project" value="InterPro"/>
</dbReference>
<keyword evidence="3 4" id="KW-0326">Glycosidase</keyword>
<dbReference type="InterPro" id="IPR011050">
    <property type="entry name" value="Pectin_lyase_fold/virulence"/>
</dbReference>
<dbReference type="SUPFAM" id="SSF51126">
    <property type="entry name" value="Pectin lyase-like"/>
    <property type="match status" value="1"/>
</dbReference>
<feature type="non-terminal residue" evidence="6">
    <location>
        <position position="1"/>
    </location>
</feature>
<dbReference type="EMBL" id="JAMZMK010010422">
    <property type="protein sequence ID" value="KAI7731582.1"/>
    <property type="molecule type" value="Genomic_DNA"/>
</dbReference>
<dbReference type="PANTHER" id="PTHR31339">
    <property type="entry name" value="PECTIN LYASE-RELATED"/>
    <property type="match status" value="1"/>
</dbReference>
<evidence type="ECO:0000313" key="6">
    <source>
        <dbReference type="EMBL" id="KAI7731582.1"/>
    </source>
</evidence>
<dbReference type="GO" id="GO:0005975">
    <property type="term" value="P:carbohydrate metabolic process"/>
    <property type="evidence" value="ECO:0007669"/>
    <property type="project" value="InterPro"/>
</dbReference>
<name>A0AAD5BXZ7_AMBAR</name>
<evidence type="ECO:0000256" key="1">
    <source>
        <dbReference type="ARBA" id="ARBA00008834"/>
    </source>
</evidence>
<dbReference type="Proteomes" id="UP001206925">
    <property type="component" value="Unassembled WGS sequence"/>
</dbReference>
<proteinExistence type="inferred from homology"/>
<dbReference type="InterPro" id="IPR012334">
    <property type="entry name" value="Pectin_lyas_fold"/>
</dbReference>
<dbReference type="InterPro" id="IPR000743">
    <property type="entry name" value="Glyco_hydro_28"/>
</dbReference>
<keyword evidence="2 4" id="KW-0378">Hydrolase</keyword>
<feature type="transmembrane region" description="Helical" evidence="5">
    <location>
        <begin position="20"/>
        <end position="38"/>
    </location>
</feature>
<comment type="similarity">
    <text evidence="1 4">Belongs to the glycosyl hydrolase 28 family.</text>
</comment>
<evidence type="ECO:0008006" key="8">
    <source>
        <dbReference type="Google" id="ProtNLM"/>
    </source>
</evidence>
<keyword evidence="5" id="KW-1133">Transmembrane helix</keyword>
<keyword evidence="7" id="KW-1185">Reference proteome</keyword>
<evidence type="ECO:0000256" key="3">
    <source>
        <dbReference type="ARBA" id="ARBA00023295"/>
    </source>
</evidence>
<accession>A0AAD5BXZ7</accession>
<dbReference type="Gene3D" id="2.160.20.10">
    <property type="entry name" value="Single-stranded right-handed beta-helix, Pectin lyase-like"/>
    <property type="match status" value="1"/>
</dbReference>
<gene>
    <name evidence="6" type="ORF">M8C21_015184</name>
</gene>
<evidence type="ECO:0000256" key="5">
    <source>
        <dbReference type="SAM" id="Phobius"/>
    </source>
</evidence>